<comment type="caution">
    <text evidence="2">The sequence shown here is derived from an EMBL/GenBank/DDBJ whole genome shotgun (WGS) entry which is preliminary data.</text>
</comment>
<evidence type="ECO:0000256" key="1">
    <source>
        <dbReference type="SAM" id="SignalP"/>
    </source>
</evidence>
<name>A0A7K1SV77_9SPHI</name>
<feature type="chain" id="PRO_5029831147" description="Carboxypeptidase-like regulatory domain-containing protein" evidence="1">
    <location>
        <begin position="27"/>
        <end position="245"/>
    </location>
</feature>
<evidence type="ECO:0008006" key="4">
    <source>
        <dbReference type="Google" id="ProtNLM"/>
    </source>
</evidence>
<keyword evidence="1" id="KW-0732">Signal</keyword>
<dbReference type="SUPFAM" id="SSF49464">
    <property type="entry name" value="Carboxypeptidase regulatory domain-like"/>
    <property type="match status" value="1"/>
</dbReference>
<accession>A0A7K1SV77</accession>
<protein>
    <recommendedName>
        <fullName evidence="4">Carboxypeptidase-like regulatory domain-containing protein</fullName>
    </recommendedName>
</protein>
<evidence type="ECO:0000313" key="3">
    <source>
        <dbReference type="Proteomes" id="UP000462014"/>
    </source>
</evidence>
<gene>
    <name evidence="2" type="ORF">GO621_06840</name>
</gene>
<dbReference type="InterPro" id="IPR008969">
    <property type="entry name" value="CarboxyPept-like_regulatory"/>
</dbReference>
<dbReference type="RefSeq" id="WP_157565436.1">
    <property type="nucleotide sequence ID" value="NZ_WPIK01000005.1"/>
</dbReference>
<keyword evidence="3" id="KW-1185">Reference proteome</keyword>
<feature type="signal peptide" evidence="1">
    <location>
        <begin position="1"/>
        <end position="26"/>
    </location>
</feature>
<organism evidence="2 3">
    <name type="scientific">Mucilaginibacter arboris</name>
    <dbReference type="NCBI Taxonomy" id="2682090"/>
    <lineage>
        <taxon>Bacteria</taxon>
        <taxon>Pseudomonadati</taxon>
        <taxon>Bacteroidota</taxon>
        <taxon>Sphingobacteriia</taxon>
        <taxon>Sphingobacteriales</taxon>
        <taxon>Sphingobacteriaceae</taxon>
        <taxon>Mucilaginibacter</taxon>
    </lineage>
</organism>
<evidence type="ECO:0000313" key="2">
    <source>
        <dbReference type="EMBL" id="MVN21249.1"/>
    </source>
</evidence>
<dbReference type="Proteomes" id="UP000462014">
    <property type="component" value="Unassembled WGS sequence"/>
</dbReference>
<proteinExistence type="predicted"/>
<sequence>MFRIVFSGTRFMLILACICGSCPVFAQQGFLLKGVLFQKQNGQHVANALILNRTNKITVASNDLGAFNIKAAVGDTLRIFKKDYTEYIFTVIDQKDVVIQLSPVIQLNEVKIVGQTKKQELDEGMRAYRGQGSFYNGKPPALSFLTSPITGLYELFGKTPKQAKHFQEFSKNETEQISIDKRFNQNVIKQVTDLKEEQIQPFMESYRPSFDQLNAWNDYDLINYIKKSAQGFKEGKGLPPLKKLY</sequence>
<reference evidence="2 3" key="1">
    <citation type="submission" date="2019-12" db="EMBL/GenBank/DDBJ databases">
        <title>Mucilaginibacter sp. HMF7410 genome sequencing and assembly.</title>
        <authorList>
            <person name="Kang H."/>
            <person name="Cha I."/>
            <person name="Kim H."/>
            <person name="Joh K."/>
        </authorList>
    </citation>
    <scope>NUCLEOTIDE SEQUENCE [LARGE SCALE GENOMIC DNA]</scope>
    <source>
        <strain evidence="2 3">HMF7410</strain>
    </source>
</reference>
<dbReference type="EMBL" id="WPIK01000005">
    <property type="protein sequence ID" value="MVN21249.1"/>
    <property type="molecule type" value="Genomic_DNA"/>
</dbReference>
<dbReference type="AlphaFoldDB" id="A0A7K1SV77"/>